<feature type="domain" description="CBM6" evidence="2">
    <location>
        <begin position="679"/>
        <end position="807"/>
    </location>
</feature>
<dbReference type="Gene3D" id="2.60.120.260">
    <property type="entry name" value="Galactose-binding domain-like"/>
    <property type="match status" value="1"/>
</dbReference>
<dbReference type="PANTHER" id="PTHR33546:SF1">
    <property type="entry name" value="LARGE, MULTIFUNCTIONAL SECRETED PROTEIN"/>
    <property type="match status" value="1"/>
</dbReference>
<gene>
    <name evidence="4" type="ORF">JGS22_001045</name>
</gene>
<evidence type="ECO:0000313" key="4">
    <source>
        <dbReference type="EMBL" id="MBU7596258.1"/>
    </source>
</evidence>
<dbReference type="GO" id="GO:0030246">
    <property type="term" value="F:carbohydrate binding"/>
    <property type="evidence" value="ECO:0007669"/>
    <property type="project" value="InterPro"/>
</dbReference>
<feature type="signal peptide" evidence="1">
    <location>
        <begin position="1"/>
        <end position="33"/>
    </location>
</feature>
<dbReference type="SUPFAM" id="SSF49785">
    <property type="entry name" value="Galactose-binding domain-like"/>
    <property type="match status" value="1"/>
</dbReference>
<evidence type="ECO:0000256" key="1">
    <source>
        <dbReference type="SAM" id="SignalP"/>
    </source>
</evidence>
<dbReference type="EMBL" id="JAELVF020000001">
    <property type="protein sequence ID" value="MBU7596258.1"/>
    <property type="molecule type" value="Genomic_DNA"/>
</dbReference>
<name>A0A949JA22_9ACTN</name>
<dbReference type="InterPro" id="IPR011042">
    <property type="entry name" value="6-blade_b-propeller_TolB-like"/>
</dbReference>
<dbReference type="PANTHER" id="PTHR33546">
    <property type="entry name" value="LARGE, MULTIFUNCTIONAL SECRETED PROTEIN-RELATED"/>
    <property type="match status" value="1"/>
</dbReference>
<keyword evidence="5" id="KW-1185">Reference proteome</keyword>
<dbReference type="SUPFAM" id="SSF56988">
    <property type="entry name" value="Anthrax protective antigen"/>
    <property type="match status" value="1"/>
</dbReference>
<dbReference type="Pfam" id="PF16990">
    <property type="entry name" value="CBM_35"/>
    <property type="match status" value="1"/>
</dbReference>
<dbReference type="InterPro" id="IPR005084">
    <property type="entry name" value="CBM6"/>
</dbReference>
<dbReference type="Gene3D" id="3.90.182.10">
    <property type="entry name" value="Toxin - Anthrax Protective Antigen,domain 1"/>
    <property type="match status" value="1"/>
</dbReference>
<feature type="domain" description="PA14" evidence="3">
    <location>
        <begin position="42"/>
        <end position="186"/>
    </location>
</feature>
<dbReference type="GO" id="GO:0016787">
    <property type="term" value="F:hydrolase activity"/>
    <property type="evidence" value="ECO:0007669"/>
    <property type="project" value="InterPro"/>
</dbReference>
<organism evidence="4 5">
    <name type="scientific">Streptomyces tardus</name>
    <dbReference type="NCBI Taxonomy" id="2780544"/>
    <lineage>
        <taxon>Bacteria</taxon>
        <taxon>Bacillati</taxon>
        <taxon>Actinomycetota</taxon>
        <taxon>Actinomycetes</taxon>
        <taxon>Kitasatosporales</taxon>
        <taxon>Streptomycetaceae</taxon>
        <taxon>Streptomyces</taxon>
    </lineage>
</organism>
<keyword evidence="1" id="KW-0732">Signal</keyword>
<dbReference type="RefSeq" id="WP_211038759.1">
    <property type="nucleotide sequence ID" value="NZ_JAELVF020000001.1"/>
</dbReference>
<dbReference type="AlphaFoldDB" id="A0A949JA22"/>
<evidence type="ECO:0000259" key="3">
    <source>
        <dbReference type="PROSITE" id="PS51820"/>
    </source>
</evidence>
<protein>
    <submittedName>
        <fullName evidence="4">DUF1080 domain-containing protein</fullName>
    </submittedName>
</protein>
<accession>A0A949JA22</accession>
<dbReference type="SUPFAM" id="SSF63829">
    <property type="entry name" value="Calcium-dependent phosphotriesterase"/>
    <property type="match status" value="1"/>
</dbReference>
<dbReference type="CDD" id="cd04083">
    <property type="entry name" value="CBM35_Lmo2446-like"/>
    <property type="match status" value="1"/>
</dbReference>
<dbReference type="Gene3D" id="2.120.10.30">
    <property type="entry name" value="TolB, C-terminal domain"/>
    <property type="match status" value="1"/>
</dbReference>
<dbReference type="InterPro" id="IPR010496">
    <property type="entry name" value="AL/BT2_dom"/>
</dbReference>
<dbReference type="Pfam" id="PF06439">
    <property type="entry name" value="3keto-disac_hyd"/>
    <property type="match status" value="1"/>
</dbReference>
<reference evidence="4" key="1">
    <citation type="submission" date="2021-06" db="EMBL/GenBank/DDBJ databases">
        <title>Sequencing of actinobacteria type strains.</title>
        <authorList>
            <person name="Nguyen G.-S."/>
            <person name="Wentzel A."/>
        </authorList>
    </citation>
    <scope>NUCLEOTIDE SEQUENCE</scope>
    <source>
        <strain evidence="4">P38-E01</strain>
    </source>
</reference>
<dbReference type="PROSITE" id="PS51175">
    <property type="entry name" value="CBM6"/>
    <property type="match status" value="1"/>
</dbReference>
<feature type="chain" id="PRO_5037254792" evidence="1">
    <location>
        <begin position="34"/>
        <end position="1002"/>
    </location>
</feature>
<dbReference type="InterPro" id="IPR008979">
    <property type="entry name" value="Galactose-bd-like_sf"/>
</dbReference>
<dbReference type="InterPro" id="IPR037524">
    <property type="entry name" value="PA14/GLEYA"/>
</dbReference>
<dbReference type="Pfam" id="PF07691">
    <property type="entry name" value="PA14"/>
    <property type="match status" value="1"/>
</dbReference>
<sequence length="1002" mass="109292">MLPGPRRSRRYPATTLGLALVAALTIPLGTAVAAAPDDELPPQEPGVTLRAFDVGFEPQKICALTEGQTPNIDVLRKTVDWKTDEDFGGIANNFMAHVIANIHVPEDGSYDFRIISDDGSRLYLNGDQIIENDQRQPPTPADGTAELTEGAHALRVDYFQGAHGKELRLEWSPPGADGFSLVPESALTTDSGVTRVTSPGVKSCVDGDQSPGDGAPLAELHPDFTLTDLRPGGFEPKVTGMDWFDDDRMVLTTWAGRESFDGAVEIVEGTVGDDADPEKITTKVVAEDMNEPQGVLVEDGEVVVAEKHQLSRLVDADGDGFYEDTEAIATWPSGGTYHEFGFGLLADEDHYYLNLSVAITPGGRTTVPQHVENRGTSIKIDKKNGEVEYVAGGLRTPNGIGWGPDNEVFVMDNQGDWLPSSKMVEIKKDGFYNHHTTPAGPFDDQPVTDPVLWLPHGEISNSPTNPVLMEKGPFKGQMVFGDVTYGGLQRAYLEEVDGKKQGAVFRMTQGLESGVSRLALGPDGAFYVGGIGGGGNWEQPGKLPYGLQKLKQTSEDAMDIHSMEVTSSGFDLTYTKPVSEEVVENLAERYEVQQWSYNPTSQYGGPKRNQETLRVSGATVSDDGTTVSLKIDGLREDRVAHVRSPRPFAAADGTALWSTEAWYTVHNIPDYTEPPNPIGLYEAEEALLGGEADIDNEHAHHTGEGFVDGFDKIGSSVTWTVDAERAGTQPVVLRYANGPNPYVGTKTISLDVNGEDKGQIEMKTTEVWNRWADHVEQLDLKEGKNTITVSAGEDDDRHVNWDHLRLQREACTPAKPEEGYRMLFDGTEESFADWETAGPGDFITQADCTIRSVGGLGLTTHPDELTDYSLKLDWKMGGDDNSGVHLGLPDPEGDAEARNKGFEVQIDATDEPERTTGAIYNFQGADIEARDKALNPPGEWNSYEIVVEDQRVKVYLNEVLINDYDSKGADPDRDLGSGRIGLQNHHTGSDVWFRDVQVKDLG</sequence>
<dbReference type="PROSITE" id="PS51820">
    <property type="entry name" value="PA14"/>
    <property type="match status" value="1"/>
</dbReference>
<dbReference type="Proteomes" id="UP000694501">
    <property type="component" value="Unassembled WGS sequence"/>
</dbReference>
<dbReference type="InterPro" id="IPR011658">
    <property type="entry name" value="PA14_dom"/>
</dbReference>
<dbReference type="Gene3D" id="2.60.120.560">
    <property type="entry name" value="Exo-inulinase, domain 1"/>
    <property type="match status" value="1"/>
</dbReference>
<comment type="caution">
    <text evidence="4">The sequence shown here is derived from an EMBL/GenBank/DDBJ whole genome shotgun (WGS) entry which is preliminary data.</text>
</comment>
<dbReference type="SMART" id="SM00758">
    <property type="entry name" value="PA14"/>
    <property type="match status" value="1"/>
</dbReference>
<evidence type="ECO:0000313" key="5">
    <source>
        <dbReference type="Proteomes" id="UP000694501"/>
    </source>
</evidence>
<evidence type="ECO:0000259" key="2">
    <source>
        <dbReference type="PROSITE" id="PS51175"/>
    </source>
</evidence>
<proteinExistence type="predicted"/>